<sequence length="359" mass="40261">MAKRSIVPFGPQHPVLPEPVHLDLVLEDETVVQAVPSIGYIHRGLEKLVEKRDFKQYCYIAERICGICSCGHGLGYCMAVEEVMGIEVPERANYLRAIWVEMSRIHSHLLWLGLLADAMGFESLFMESWRLREKILDMFDETAGGRIIHSVNQVGGVQKDMDHMMLHHLLEAVKDIESDIKPVVDTFLQDYTVQSRLKGAGVLKKEDAVALGAVGPMLRASGVEYDVRMLGYGAYKDLTVKPITSTDGDCYGRCEVRLRELFQSFDLIREAIGKIPSGDISVPVKGNPDGEYFMRIEQPRGEAIYYVKGNGTKYLDRFRLRTPTTSNIPPLVETLKGCQLADVPILILTIDPCVSCTER</sequence>
<dbReference type="InterPro" id="IPR018194">
    <property type="entry name" value="Ni-dep_hyd_lsu_Ni_BS"/>
</dbReference>
<dbReference type="Pfam" id="PF00346">
    <property type="entry name" value="Complex1_49kDa"/>
    <property type="match status" value="2"/>
</dbReference>
<feature type="binding site" evidence="2">
    <location>
        <position position="68"/>
    </location>
    <ligand>
        <name>Fe cation</name>
        <dbReference type="ChEBI" id="CHEBI:24875"/>
    </ligand>
</feature>
<dbReference type="Pfam" id="PF00374">
    <property type="entry name" value="NiFeSe_Hases"/>
    <property type="match status" value="1"/>
</dbReference>
<dbReference type="AlphaFoldDB" id="A0A5M9I460"/>
<feature type="binding site" evidence="2">
    <location>
        <position position="356"/>
    </location>
    <ligand>
        <name>Fe cation</name>
        <dbReference type="ChEBI" id="CHEBI:24875"/>
    </ligand>
</feature>
<dbReference type="SUPFAM" id="SSF56762">
    <property type="entry name" value="HydB/Nqo4-like"/>
    <property type="match status" value="1"/>
</dbReference>
<keyword evidence="2" id="KW-0408">Iron</keyword>
<reference evidence="5" key="1">
    <citation type="submission" date="2019-07" db="EMBL/GenBank/DDBJ databases">
        <authorList>
            <person name="Wongkuna S."/>
            <person name="Scaria J."/>
        </authorList>
    </citation>
    <scope>NUCLEOTIDE SEQUENCE [LARGE SCALE GENOMIC DNA]</scope>
    <source>
        <strain evidence="5">SW178</strain>
    </source>
</reference>
<dbReference type="PANTHER" id="PTHR43485">
    <property type="entry name" value="HYDROGENASE-4 COMPONENT G"/>
    <property type="match status" value="1"/>
</dbReference>
<evidence type="ECO:0000256" key="3">
    <source>
        <dbReference type="RuleBase" id="RU003685"/>
    </source>
</evidence>
<name>A0A5M9I460_9FIRM</name>
<dbReference type="GO" id="GO:0016651">
    <property type="term" value="F:oxidoreductase activity, acting on NAD(P)H"/>
    <property type="evidence" value="ECO:0007669"/>
    <property type="project" value="InterPro"/>
</dbReference>
<dbReference type="InterPro" id="IPR001135">
    <property type="entry name" value="NADH_Q_OxRdtase_suD"/>
</dbReference>
<dbReference type="InterPro" id="IPR014029">
    <property type="entry name" value="NADH_UbQ_OxRdtase_49kDa_CS"/>
</dbReference>
<keyword evidence="1" id="KW-0560">Oxidoreductase</keyword>
<evidence type="ECO:0000256" key="1">
    <source>
        <dbReference type="ARBA" id="ARBA00023002"/>
    </source>
</evidence>
<evidence type="ECO:0000259" key="4">
    <source>
        <dbReference type="Pfam" id="PF00346"/>
    </source>
</evidence>
<dbReference type="OrthoDB" id="9801496at2"/>
<evidence type="ECO:0000313" key="6">
    <source>
        <dbReference type="Proteomes" id="UP000322025"/>
    </source>
</evidence>
<comment type="caution">
    <text evidence="5">The sequence shown here is derived from an EMBL/GenBank/DDBJ whole genome shotgun (WGS) entry which is preliminary data.</text>
</comment>
<dbReference type="GO" id="GO:0051287">
    <property type="term" value="F:NAD binding"/>
    <property type="evidence" value="ECO:0007669"/>
    <property type="project" value="InterPro"/>
</dbReference>
<dbReference type="InterPro" id="IPR001501">
    <property type="entry name" value="Ni-dep_hyd_lsu"/>
</dbReference>
<evidence type="ECO:0000256" key="2">
    <source>
        <dbReference type="PIRSR" id="PIRSR601501-1"/>
    </source>
</evidence>
<evidence type="ECO:0000313" key="5">
    <source>
        <dbReference type="EMBL" id="KAA8502192.1"/>
    </source>
</evidence>
<comment type="cofactor">
    <cofactor evidence="2">
        <name>Fe cation</name>
        <dbReference type="ChEBI" id="CHEBI:24875"/>
    </cofactor>
</comment>
<feature type="binding site" evidence="2">
    <location>
        <position position="46"/>
    </location>
    <ligand>
        <name>Mg(2+)</name>
        <dbReference type="ChEBI" id="CHEBI:18420"/>
    </ligand>
</feature>
<feature type="binding site" evidence="2">
    <location>
        <position position="353"/>
    </location>
    <ligand>
        <name>Ni(2+)</name>
        <dbReference type="ChEBI" id="CHEBI:49786"/>
    </ligand>
</feature>
<dbReference type="PROSITE" id="PS00507">
    <property type="entry name" value="NI_HGENASE_L_1"/>
    <property type="match status" value="1"/>
</dbReference>
<feature type="binding site" evidence="2">
    <location>
        <position position="68"/>
    </location>
    <ligand>
        <name>Ni(2+)</name>
        <dbReference type="ChEBI" id="CHEBI:49786"/>
    </ligand>
</feature>
<keyword evidence="2" id="KW-0479">Metal-binding</keyword>
<organism evidence="5 6">
    <name type="scientific">Mediterraneibacter catenae</name>
    <dbReference type="NCBI Taxonomy" id="2594882"/>
    <lineage>
        <taxon>Bacteria</taxon>
        <taxon>Bacillati</taxon>
        <taxon>Bacillota</taxon>
        <taxon>Clostridia</taxon>
        <taxon>Lachnospirales</taxon>
        <taxon>Lachnospiraceae</taxon>
        <taxon>Mediterraneibacter</taxon>
    </lineage>
</organism>
<feature type="binding site" evidence="2">
    <location>
        <position position="65"/>
    </location>
    <ligand>
        <name>Ni(2+)</name>
        <dbReference type="ChEBI" id="CHEBI:49786"/>
    </ligand>
</feature>
<dbReference type="EMBL" id="VMSO01000003">
    <property type="protein sequence ID" value="KAA8502192.1"/>
    <property type="molecule type" value="Genomic_DNA"/>
</dbReference>
<feature type="binding site" evidence="2">
    <location>
        <position position="320"/>
    </location>
    <ligand>
        <name>Mg(2+)</name>
        <dbReference type="ChEBI" id="CHEBI:18420"/>
    </ligand>
</feature>
<dbReference type="GO" id="GO:0008901">
    <property type="term" value="F:ferredoxin hydrogenase activity"/>
    <property type="evidence" value="ECO:0007669"/>
    <property type="project" value="InterPro"/>
</dbReference>
<comment type="similarity">
    <text evidence="3">Belongs to the complex I 49 kDa subunit family.</text>
</comment>
<dbReference type="PROSITE" id="PS00535">
    <property type="entry name" value="COMPLEX1_49K"/>
    <property type="match status" value="1"/>
</dbReference>
<dbReference type="GO" id="GO:0048038">
    <property type="term" value="F:quinone binding"/>
    <property type="evidence" value="ECO:0007669"/>
    <property type="project" value="InterPro"/>
</dbReference>
<protein>
    <submittedName>
        <fullName evidence="5">NADH-quinone oxidoreductase subunit D</fullName>
    </submittedName>
</protein>
<keyword evidence="3" id="KW-0520">NAD</keyword>
<feature type="domain" description="NADH-quinone oxidoreductase subunit D" evidence="4">
    <location>
        <begin position="287"/>
        <end position="359"/>
    </location>
</feature>
<gene>
    <name evidence="5" type="ORF">FNY66_03435</name>
</gene>
<accession>A0A5M9I460</accession>
<dbReference type="PANTHER" id="PTHR43485:SF1">
    <property type="entry name" value="FORMATE HYDROGENLYASE SUBUNIT 5-RELATED"/>
    <property type="match status" value="1"/>
</dbReference>
<dbReference type="InterPro" id="IPR029014">
    <property type="entry name" value="NiFe-Hase_large"/>
</dbReference>
<keyword evidence="3" id="KW-0813">Transport</keyword>
<keyword evidence="6" id="KW-1185">Reference proteome</keyword>
<dbReference type="Proteomes" id="UP000322025">
    <property type="component" value="Unassembled WGS sequence"/>
</dbReference>
<keyword evidence="2" id="KW-0460">Magnesium</keyword>
<proteinExistence type="inferred from homology"/>
<dbReference type="RefSeq" id="WP_150310303.1">
    <property type="nucleotide sequence ID" value="NZ_VMSO01000003.1"/>
</dbReference>
<dbReference type="GO" id="GO:0016151">
    <property type="term" value="F:nickel cation binding"/>
    <property type="evidence" value="ECO:0007669"/>
    <property type="project" value="InterPro"/>
</dbReference>
<dbReference type="Gene3D" id="1.10.645.10">
    <property type="entry name" value="Cytochrome-c3 Hydrogenase, chain B"/>
    <property type="match status" value="1"/>
</dbReference>
<feature type="domain" description="NADH-quinone oxidoreductase subunit D" evidence="4">
    <location>
        <begin position="119"/>
        <end position="282"/>
    </location>
</feature>
<keyword evidence="2" id="KW-0533">Nickel</keyword>
<dbReference type="InterPro" id="IPR052197">
    <property type="entry name" value="ComplexI_49kDa-like"/>
</dbReference>
<keyword evidence="3" id="KW-1278">Translocase</keyword>
<comment type="cofactor">
    <cofactor evidence="2">
        <name>Ni(2+)</name>
        <dbReference type="ChEBI" id="CHEBI:49786"/>
    </cofactor>
</comment>